<dbReference type="SMART" id="SM00342">
    <property type="entry name" value="HTH_ARAC"/>
    <property type="match status" value="1"/>
</dbReference>
<dbReference type="AlphaFoldDB" id="A0A143CE21"/>
<evidence type="ECO:0000256" key="3">
    <source>
        <dbReference type="ARBA" id="ARBA00023163"/>
    </source>
</evidence>
<dbReference type="SUPFAM" id="SSF46689">
    <property type="entry name" value="Homeodomain-like"/>
    <property type="match status" value="1"/>
</dbReference>
<gene>
    <name evidence="5" type="ORF">A4E84_36535</name>
</gene>
<dbReference type="PROSITE" id="PS01124">
    <property type="entry name" value="HTH_ARAC_FAMILY_2"/>
    <property type="match status" value="1"/>
</dbReference>
<dbReference type="Pfam" id="PF12833">
    <property type="entry name" value="HTH_18"/>
    <property type="match status" value="1"/>
</dbReference>
<dbReference type="GO" id="GO:0043565">
    <property type="term" value="F:sequence-specific DNA binding"/>
    <property type="evidence" value="ECO:0007669"/>
    <property type="project" value="InterPro"/>
</dbReference>
<keyword evidence="2" id="KW-0238">DNA-binding</keyword>
<dbReference type="InterPro" id="IPR009057">
    <property type="entry name" value="Homeodomain-like_sf"/>
</dbReference>
<keyword evidence="6" id="KW-1185">Reference proteome</keyword>
<dbReference type="PANTHER" id="PTHR46796:SF6">
    <property type="entry name" value="ARAC SUBFAMILY"/>
    <property type="match status" value="1"/>
</dbReference>
<accession>A0A143CE21</accession>
<dbReference type="InterPro" id="IPR050204">
    <property type="entry name" value="AraC_XylS_family_regulators"/>
</dbReference>
<feature type="domain" description="HTH araC/xylS-type" evidence="4">
    <location>
        <begin position="213"/>
        <end position="313"/>
    </location>
</feature>
<protein>
    <recommendedName>
        <fullName evidence="4">HTH araC/xylS-type domain-containing protein</fullName>
    </recommendedName>
</protein>
<proteinExistence type="predicted"/>
<dbReference type="InterPro" id="IPR020449">
    <property type="entry name" value="Tscrpt_reg_AraC-type_HTH"/>
</dbReference>
<dbReference type="Gene3D" id="1.10.10.60">
    <property type="entry name" value="Homeodomain-like"/>
    <property type="match status" value="1"/>
</dbReference>
<dbReference type="Proteomes" id="UP000076096">
    <property type="component" value="Chromosome"/>
</dbReference>
<dbReference type="PRINTS" id="PR00032">
    <property type="entry name" value="HTHARAC"/>
</dbReference>
<dbReference type="KEGG" id="stsi:A4E84_36535"/>
<evidence type="ECO:0000313" key="5">
    <source>
        <dbReference type="EMBL" id="AMW15664.1"/>
    </source>
</evidence>
<keyword evidence="3" id="KW-0804">Transcription</keyword>
<name>A0A143CE21_9ACTN</name>
<dbReference type="GO" id="GO:0003700">
    <property type="term" value="F:DNA-binding transcription factor activity"/>
    <property type="evidence" value="ECO:0007669"/>
    <property type="project" value="InterPro"/>
</dbReference>
<evidence type="ECO:0000313" key="6">
    <source>
        <dbReference type="Proteomes" id="UP000076096"/>
    </source>
</evidence>
<evidence type="ECO:0000256" key="2">
    <source>
        <dbReference type="ARBA" id="ARBA00023125"/>
    </source>
</evidence>
<dbReference type="PANTHER" id="PTHR46796">
    <property type="entry name" value="HTH-TYPE TRANSCRIPTIONAL ACTIVATOR RHAS-RELATED"/>
    <property type="match status" value="1"/>
</dbReference>
<dbReference type="EMBL" id="CP015098">
    <property type="protein sequence ID" value="AMW15664.1"/>
    <property type="molecule type" value="Genomic_DNA"/>
</dbReference>
<dbReference type="InterPro" id="IPR018060">
    <property type="entry name" value="HTH_AraC"/>
</dbReference>
<evidence type="ECO:0000259" key="4">
    <source>
        <dbReference type="PROSITE" id="PS01124"/>
    </source>
</evidence>
<dbReference type="Pfam" id="PF14525">
    <property type="entry name" value="AraC_binding_2"/>
    <property type="match status" value="1"/>
</dbReference>
<keyword evidence="1" id="KW-0805">Transcription regulation</keyword>
<dbReference type="STRING" id="1783515.A4E84_36535"/>
<dbReference type="InterPro" id="IPR035418">
    <property type="entry name" value="AraC-bd_2"/>
</dbReference>
<evidence type="ECO:0000256" key="1">
    <source>
        <dbReference type="ARBA" id="ARBA00023015"/>
    </source>
</evidence>
<sequence length="320" mass="34669">MVGTGTWSTDGLSQNRAPVAWTRKMPELHLPWTLTFPEPDRFRAAVRYRSLDELTVAEFRGGRYAGRRTDDAEGRPARIGVLINLSGRLVCRYGDGEVAVGPHDLLVWDSDLARAFDAVEPHHELSLLLPRGMVPQGLAAAAARASGPVPVGAGAGLAAIAADQLRAIVRELDHLSDAGLAIACQNFFDTLDSALVPTVEASPSASARAALLNRVRRYVEEHLDDPELSASSVAEALDVSVRTLHLAFAGTGTTVGRWIRERRLKVCYRELAHGSGERTVTDVAFRWGFNDVAHFSRVFKQTYGITPSRVVALARRASAG</sequence>
<reference evidence="6" key="1">
    <citation type="submission" date="2016-04" db="EMBL/GenBank/DDBJ databases">
        <authorList>
            <person name="Zhang B."/>
        </authorList>
    </citation>
    <scope>NUCLEOTIDE SEQUENCE [LARGE SCALE GENOMIC DNA]</scope>
    <source>
        <strain evidence="6">S10</strain>
    </source>
</reference>
<organism evidence="5 6">
    <name type="scientific">Streptomyces qaidamensis</name>
    <dbReference type="NCBI Taxonomy" id="1783515"/>
    <lineage>
        <taxon>Bacteria</taxon>
        <taxon>Bacillati</taxon>
        <taxon>Actinomycetota</taxon>
        <taxon>Actinomycetes</taxon>
        <taxon>Kitasatosporales</taxon>
        <taxon>Streptomycetaceae</taxon>
        <taxon>Streptomyces</taxon>
        <taxon>Streptomyces aurantiacus group</taxon>
    </lineage>
</organism>